<dbReference type="Gene3D" id="3.40.190.10">
    <property type="entry name" value="Periplasmic binding protein-like II"/>
    <property type="match status" value="2"/>
</dbReference>
<evidence type="ECO:0000256" key="3">
    <source>
        <dbReference type="ARBA" id="ARBA00022729"/>
    </source>
</evidence>
<comment type="subcellular location">
    <subcellularLocation>
        <location evidence="1">Periplasm</location>
    </subcellularLocation>
</comment>
<dbReference type="SMART" id="SM00062">
    <property type="entry name" value="PBPb"/>
    <property type="match status" value="1"/>
</dbReference>
<dbReference type="SUPFAM" id="SSF53850">
    <property type="entry name" value="Periplasmic binding protein-like II"/>
    <property type="match status" value="1"/>
</dbReference>
<comment type="similarity">
    <text evidence="2">Belongs to the bacterial solute-binding protein SsuA/TauA family.</text>
</comment>
<keyword evidence="6" id="KW-1185">Reference proteome</keyword>
<dbReference type="PANTHER" id="PTHR30024">
    <property type="entry name" value="ALIPHATIC SULFONATES-BINDING PROTEIN-RELATED"/>
    <property type="match status" value="1"/>
</dbReference>
<protein>
    <submittedName>
        <fullName evidence="5">Transporter substrate-binding domain-containing protein</fullName>
    </submittedName>
</protein>
<dbReference type="Pfam" id="PF09084">
    <property type="entry name" value="NMT1"/>
    <property type="match status" value="1"/>
</dbReference>
<sequence>MSFQYPRFVPDGARPVVLDPRRRRLISGLAALSALATLPVLGACAALRRAPVIAIHHWIGYETLYLARDFNRLPPEVALREGLTAVDSLQALKTGEADAACLTLDEVLHARAAGVALTVVLVFNVSAGADVVLARPGTENLADLSGKRIGVEKGAVGALMLAKMQEEAGLDASALTVIHVPVNLQHAAWEAGEIDAVVTYEPTATRLMRAGGQRLFDSRQIPETIFDVLAVRSDRLDRQENALRRIATSHFDALEHIRSNRQDALYRIAARHDVSAEEANRALAGIVLPSLSANRAFLASSGSGLSRAAGVLSALMTEQGLLANADAGHNLFSDCCLPGSV</sequence>
<evidence type="ECO:0000259" key="4">
    <source>
        <dbReference type="SMART" id="SM00062"/>
    </source>
</evidence>
<dbReference type="InterPro" id="IPR001638">
    <property type="entry name" value="Solute-binding_3/MltF_N"/>
</dbReference>
<gene>
    <name evidence="5" type="ORF">GO608_02525</name>
</gene>
<accession>A0ABX1N0B6</accession>
<keyword evidence="3" id="KW-0732">Signal</keyword>
<name>A0ABX1N0B6_9RHOO</name>
<evidence type="ECO:0000256" key="2">
    <source>
        <dbReference type="ARBA" id="ARBA00010742"/>
    </source>
</evidence>
<reference evidence="5" key="1">
    <citation type="submission" date="2019-12" db="EMBL/GenBank/DDBJ databases">
        <title>Comparative genomics gives insights into the taxonomy of the Azoarcus-Aromatoleum group and reveals separate origins of nif in the plant-associated Azoarcus and non-plant-associated Aromatoleum sub-groups.</title>
        <authorList>
            <person name="Lafos M."/>
            <person name="Maluk M."/>
            <person name="Batista M."/>
            <person name="Junghare M."/>
            <person name="Carmona M."/>
            <person name="Faoro H."/>
            <person name="Cruz L.M."/>
            <person name="Battistoni F."/>
            <person name="De Souza E."/>
            <person name="Pedrosa F."/>
            <person name="Chen W.-M."/>
            <person name="Poole P.S."/>
            <person name="Dixon R.A."/>
            <person name="James E.K."/>
        </authorList>
    </citation>
    <scope>NUCLEOTIDE SEQUENCE</scope>
    <source>
        <strain evidence="5">U120</strain>
    </source>
</reference>
<dbReference type="InterPro" id="IPR015168">
    <property type="entry name" value="SsuA/THI5"/>
</dbReference>
<dbReference type="EMBL" id="WTVH01000003">
    <property type="protein sequence ID" value="NMF92205.1"/>
    <property type="molecule type" value="Genomic_DNA"/>
</dbReference>
<feature type="domain" description="Solute-binding protein family 3/N-terminal" evidence="4">
    <location>
        <begin position="63"/>
        <end position="261"/>
    </location>
</feature>
<organism evidence="5 6">
    <name type="scientific">Aromatoleum buckelii</name>
    <dbReference type="NCBI Taxonomy" id="200254"/>
    <lineage>
        <taxon>Bacteria</taxon>
        <taxon>Pseudomonadati</taxon>
        <taxon>Pseudomonadota</taxon>
        <taxon>Betaproteobacteria</taxon>
        <taxon>Rhodocyclales</taxon>
        <taxon>Rhodocyclaceae</taxon>
        <taxon>Aromatoleum</taxon>
    </lineage>
</organism>
<proteinExistence type="inferred from homology"/>
<evidence type="ECO:0000256" key="1">
    <source>
        <dbReference type="ARBA" id="ARBA00004418"/>
    </source>
</evidence>
<dbReference type="Proteomes" id="UP000601990">
    <property type="component" value="Unassembled WGS sequence"/>
</dbReference>
<comment type="caution">
    <text evidence="5">The sequence shown here is derived from an EMBL/GenBank/DDBJ whole genome shotgun (WGS) entry which is preliminary data.</text>
</comment>
<dbReference type="PANTHER" id="PTHR30024:SF47">
    <property type="entry name" value="TAURINE-BINDING PERIPLASMIC PROTEIN"/>
    <property type="match status" value="1"/>
</dbReference>
<evidence type="ECO:0000313" key="5">
    <source>
        <dbReference type="EMBL" id="NMF92205.1"/>
    </source>
</evidence>
<evidence type="ECO:0000313" key="6">
    <source>
        <dbReference type="Proteomes" id="UP000601990"/>
    </source>
</evidence>